<comment type="similarity">
    <text evidence="2 7">Belongs to the ExbD/TolR family.</text>
</comment>
<evidence type="ECO:0000256" key="5">
    <source>
        <dbReference type="ARBA" id="ARBA00022989"/>
    </source>
</evidence>
<keyword evidence="7" id="KW-0813">Transport</keyword>
<accession>A0A0G3EA98</accession>
<dbReference type="AlphaFoldDB" id="A0A0G3EA98"/>
<evidence type="ECO:0000256" key="4">
    <source>
        <dbReference type="ARBA" id="ARBA00022692"/>
    </source>
</evidence>
<evidence type="ECO:0000256" key="6">
    <source>
        <dbReference type="ARBA" id="ARBA00023136"/>
    </source>
</evidence>
<evidence type="ECO:0000313" key="8">
    <source>
        <dbReference type="EMBL" id="AKJ63366.1"/>
    </source>
</evidence>
<evidence type="ECO:0000256" key="3">
    <source>
        <dbReference type="ARBA" id="ARBA00022475"/>
    </source>
</evidence>
<dbReference type="GO" id="GO:0022857">
    <property type="term" value="F:transmembrane transporter activity"/>
    <property type="evidence" value="ECO:0007669"/>
    <property type="project" value="InterPro"/>
</dbReference>
<dbReference type="OrthoDB" id="9793581at2"/>
<evidence type="ECO:0000256" key="7">
    <source>
        <dbReference type="RuleBase" id="RU003879"/>
    </source>
</evidence>
<reference evidence="9" key="1">
    <citation type="submission" date="2015-02" db="EMBL/GenBank/DDBJ databases">
        <title>Description and complete genome sequence of the first cultured representative of the subdivision 5 of the Verrucomicrobia phylum.</title>
        <authorList>
            <person name="Spring S."/>
            <person name="Bunk B."/>
            <person name="Sproer C."/>
            <person name="Klenk H.-P."/>
        </authorList>
    </citation>
    <scope>NUCLEOTIDE SEQUENCE [LARGE SCALE GENOMIC DNA]</scope>
    <source>
        <strain evidence="9">L21-Fru-AB</strain>
    </source>
</reference>
<sequence length="142" mass="15664">MYGRKRRSRDDDGELSLTPMIDVVFQLLIYFLVTFSEPERLAGLAVSRKTKAEAPPPHASAAPVIRVAVLSGDGRFAINRREVDEASLKTILASLARCSTNQRVHVESDPRAPHRALVSVLDHCAACGLRKLAVVRSRQNPH</sequence>
<keyword evidence="5" id="KW-1133">Transmembrane helix</keyword>
<keyword evidence="3" id="KW-1003">Cell membrane</keyword>
<dbReference type="Proteomes" id="UP000035268">
    <property type="component" value="Chromosome"/>
</dbReference>
<evidence type="ECO:0000256" key="1">
    <source>
        <dbReference type="ARBA" id="ARBA00004162"/>
    </source>
</evidence>
<dbReference type="STRING" id="1307763.L21SP4_00079"/>
<gene>
    <name evidence="8" type="ORF">L21SP4_00079</name>
</gene>
<keyword evidence="4 7" id="KW-0812">Transmembrane</keyword>
<keyword evidence="9" id="KW-1185">Reference proteome</keyword>
<organism evidence="8 9">
    <name type="scientific">Kiritimatiella glycovorans</name>
    <dbReference type="NCBI Taxonomy" id="1307763"/>
    <lineage>
        <taxon>Bacteria</taxon>
        <taxon>Pseudomonadati</taxon>
        <taxon>Kiritimatiellota</taxon>
        <taxon>Kiritimatiellia</taxon>
        <taxon>Kiritimatiellales</taxon>
        <taxon>Kiritimatiellaceae</taxon>
        <taxon>Kiritimatiella</taxon>
    </lineage>
</organism>
<evidence type="ECO:0000256" key="2">
    <source>
        <dbReference type="ARBA" id="ARBA00005811"/>
    </source>
</evidence>
<keyword evidence="6" id="KW-0472">Membrane</keyword>
<dbReference type="InterPro" id="IPR003400">
    <property type="entry name" value="ExbD"/>
</dbReference>
<protein>
    <submittedName>
        <fullName evidence="8">Biopolymer transport protein ExbD</fullName>
    </submittedName>
</protein>
<dbReference type="GO" id="GO:0015031">
    <property type="term" value="P:protein transport"/>
    <property type="evidence" value="ECO:0007669"/>
    <property type="project" value="UniProtKB-KW"/>
</dbReference>
<reference evidence="8 9" key="2">
    <citation type="journal article" date="2016" name="ISME J.">
        <title>Characterization of the first cultured representative of Verrucomicrobia subdivision 5 indicates the proposal of a novel phylum.</title>
        <authorList>
            <person name="Spring S."/>
            <person name="Bunk B."/>
            <person name="Sproer C."/>
            <person name="Schumann P."/>
            <person name="Rohde M."/>
            <person name="Tindall B.J."/>
            <person name="Klenk H.P."/>
        </authorList>
    </citation>
    <scope>NUCLEOTIDE SEQUENCE [LARGE SCALE GENOMIC DNA]</scope>
    <source>
        <strain evidence="8 9">L21-Fru-AB</strain>
    </source>
</reference>
<dbReference type="PANTHER" id="PTHR30558:SF13">
    <property type="entry name" value="BIOPOLYMER TRANSPORT PROTEIN EXBD2"/>
    <property type="match status" value="1"/>
</dbReference>
<name>A0A0G3EA98_9BACT</name>
<evidence type="ECO:0000313" key="9">
    <source>
        <dbReference type="Proteomes" id="UP000035268"/>
    </source>
</evidence>
<keyword evidence="7" id="KW-0653">Protein transport</keyword>
<dbReference type="KEGG" id="vbl:L21SP4_00079"/>
<proteinExistence type="inferred from homology"/>
<comment type="subcellular location">
    <subcellularLocation>
        <location evidence="1">Cell membrane</location>
        <topology evidence="1">Single-pass membrane protein</topology>
    </subcellularLocation>
    <subcellularLocation>
        <location evidence="7">Cell membrane</location>
        <topology evidence="7">Single-pass type II membrane protein</topology>
    </subcellularLocation>
</comment>
<dbReference type="Pfam" id="PF02472">
    <property type="entry name" value="ExbD"/>
    <property type="match status" value="1"/>
</dbReference>
<dbReference type="PANTHER" id="PTHR30558">
    <property type="entry name" value="EXBD MEMBRANE COMPONENT OF PMF-DRIVEN MACROMOLECULE IMPORT SYSTEM"/>
    <property type="match status" value="1"/>
</dbReference>
<dbReference type="RefSeq" id="WP_052880806.1">
    <property type="nucleotide sequence ID" value="NZ_CP010904.1"/>
</dbReference>
<dbReference type="EMBL" id="CP010904">
    <property type="protein sequence ID" value="AKJ63366.1"/>
    <property type="molecule type" value="Genomic_DNA"/>
</dbReference>
<dbReference type="Gene3D" id="3.30.420.270">
    <property type="match status" value="1"/>
</dbReference>
<dbReference type="GO" id="GO:0005886">
    <property type="term" value="C:plasma membrane"/>
    <property type="evidence" value="ECO:0007669"/>
    <property type="project" value="UniProtKB-SubCell"/>
</dbReference>